<evidence type="ECO:0000256" key="7">
    <source>
        <dbReference type="ARBA" id="ARBA00022989"/>
    </source>
</evidence>
<evidence type="ECO:0000256" key="9">
    <source>
        <dbReference type="SAM" id="Phobius"/>
    </source>
</evidence>
<dbReference type="FunFam" id="1.20.1560.10:FF:000011">
    <property type="entry name" value="Multidrug ABC transporter ATP-binding protein"/>
    <property type="match status" value="1"/>
</dbReference>
<dbReference type="InterPro" id="IPR003439">
    <property type="entry name" value="ABC_transporter-like_ATP-bd"/>
</dbReference>
<dbReference type="PROSITE" id="PS50929">
    <property type="entry name" value="ABC_TM1F"/>
    <property type="match status" value="1"/>
</dbReference>
<keyword evidence="3" id="KW-1003">Cell membrane</keyword>
<dbReference type="PANTHER" id="PTHR43394:SF1">
    <property type="entry name" value="ATP-BINDING CASSETTE SUB-FAMILY B MEMBER 10, MITOCHONDRIAL"/>
    <property type="match status" value="1"/>
</dbReference>
<evidence type="ECO:0000259" key="10">
    <source>
        <dbReference type="PROSITE" id="PS50893"/>
    </source>
</evidence>
<keyword evidence="6 12" id="KW-0067">ATP-binding</keyword>
<dbReference type="InterPro" id="IPR011527">
    <property type="entry name" value="ABC1_TM_dom"/>
</dbReference>
<dbReference type="PROSITE" id="PS50893">
    <property type="entry name" value="ABC_TRANSPORTER_2"/>
    <property type="match status" value="1"/>
</dbReference>
<dbReference type="Proteomes" id="UP000063781">
    <property type="component" value="Chromosome"/>
</dbReference>
<dbReference type="KEGG" id="erl:AOC36_01795"/>
<dbReference type="FunFam" id="3.40.50.300:FF:000287">
    <property type="entry name" value="Multidrug ABC transporter ATP-binding protein"/>
    <property type="match status" value="1"/>
</dbReference>
<dbReference type="Pfam" id="PF00005">
    <property type="entry name" value="ABC_tran"/>
    <property type="match status" value="1"/>
</dbReference>
<organism evidence="12 13">
    <name type="scientific">Erysipelothrix larvae</name>
    <dbReference type="NCBI Taxonomy" id="1514105"/>
    <lineage>
        <taxon>Bacteria</taxon>
        <taxon>Bacillati</taxon>
        <taxon>Bacillota</taxon>
        <taxon>Erysipelotrichia</taxon>
        <taxon>Erysipelotrichales</taxon>
        <taxon>Erysipelotrichaceae</taxon>
        <taxon>Erysipelothrix</taxon>
    </lineage>
</organism>
<reference evidence="12 13" key="1">
    <citation type="submission" date="2015-10" db="EMBL/GenBank/DDBJ databases">
        <title>Erysipelothrix larvae sp. LV19 isolated from the larval gut of the rhinoceros beetle, Trypoxylus dichotomus.</title>
        <authorList>
            <person name="Lim S."/>
            <person name="Kim B.-C."/>
        </authorList>
    </citation>
    <scope>NUCLEOTIDE SEQUENCE [LARGE SCALE GENOMIC DNA]</scope>
    <source>
        <strain evidence="12 13">LV19</strain>
    </source>
</reference>
<dbReference type="RefSeq" id="WP_067630595.1">
    <property type="nucleotide sequence ID" value="NZ_CP013213.1"/>
</dbReference>
<name>A0A109UGI1_9FIRM</name>
<protein>
    <submittedName>
        <fullName evidence="12">Multidrug ABC transporter ATP-binding protein</fullName>
    </submittedName>
</protein>
<evidence type="ECO:0000256" key="3">
    <source>
        <dbReference type="ARBA" id="ARBA00022475"/>
    </source>
</evidence>
<dbReference type="InterPro" id="IPR017871">
    <property type="entry name" value="ABC_transporter-like_CS"/>
</dbReference>
<evidence type="ECO:0000259" key="11">
    <source>
        <dbReference type="PROSITE" id="PS50929"/>
    </source>
</evidence>
<dbReference type="GO" id="GO:0016887">
    <property type="term" value="F:ATP hydrolysis activity"/>
    <property type="evidence" value="ECO:0007669"/>
    <property type="project" value="InterPro"/>
</dbReference>
<evidence type="ECO:0000256" key="5">
    <source>
        <dbReference type="ARBA" id="ARBA00022741"/>
    </source>
</evidence>
<dbReference type="InterPro" id="IPR027417">
    <property type="entry name" value="P-loop_NTPase"/>
</dbReference>
<evidence type="ECO:0000256" key="2">
    <source>
        <dbReference type="ARBA" id="ARBA00022448"/>
    </source>
</evidence>
<dbReference type="InterPro" id="IPR036640">
    <property type="entry name" value="ABC1_TM_sf"/>
</dbReference>
<dbReference type="InterPro" id="IPR039421">
    <property type="entry name" value="Type_1_exporter"/>
</dbReference>
<dbReference type="GO" id="GO:0005886">
    <property type="term" value="C:plasma membrane"/>
    <property type="evidence" value="ECO:0007669"/>
    <property type="project" value="UniProtKB-SubCell"/>
</dbReference>
<dbReference type="Gene3D" id="3.40.50.300">
    <property type="entry name" value="P-loop containing nucleotide triphosphate hydrolases"/>
    <property type="match status" value="1"/>
</dbReference>
<dbReference type="AlphaFoldDB" id="A0A109UGI1"/>
<dbReference type="GO" id="GO:0015421">
    <property type="term" value="F:ABC-type oligopeptide transporter activity"/>
    <property type="evidence" value="ECO:0007669"/>
    <property type="project" value="TreeGrafter"/>
</dbReference>
<keyword evidence="13" id="KW-1185">Reference proteome</keyword>
<evidence type="ECO:0000256" key="6">
    <source>
        <dbReference type="ARBA" id="ARBA00022840"/>
    </source>
</evidence>
<feature type="transmembrane region" description="Helical" evidence="9">
    <location>
        <begin position="267"/>
        <end position="290"/>
    </location>
</feature>
<keyword evidence="8 9" id="KW-0472">Membrane</keyword>
<gene>
    <name evidence="12" type="ORF">AOC36_01795</name>
</gene>
<evidence type="ECO:0000313" key="13">
    <source>
        <dbReference type="Proteomes" id="UP000063781"/>
    </source>
</evidence>
<dbReference type="EMBL" id="CP013213">
    <property type="protein sequence ID" value="AMC92762.1"/>
    <property type="molecule type" value="Genomic_DNA"/>
</dbReference>
<dbReference type="PANTHER" id="PTHR43394">
    <property type="entry name" value="ATP-DEPENDENT PERMEASE MDL1, MITOCHONDRIAL"/>
    <property type="match status" value="1"/>
</dbReference>
<keyword evidence="4 9" id="KW-0812">Transmembrane</keyword>
<dbReference type="SUPFAM" id="SSF90123">
    <property type="entry name" value="ABC transporter transmembrane region"/>
    <property type="match status" value="1"/>
</dbReference>
<dbReference type="SUPFAM" id="SSF52540">
    <property type="entry name" value="P-loop containing nucleoside triphosphate hydrolases"/>
    <property type="match status" value="1"/>
</dbReference>
<dbReference type="Pfam" id="PF00664">
    <property type="entry name" value="ABC_membrane"/>
    <property type="match status" value="1"/>
</dbReference>
<dbReference type="CDD" id="cd18547">
    <property type="entry name" value="ABC_6TM_Tm288_like"/>
    <property type="match status" value="1"/>
</dbReference>
<keyword evidence="7 9" id="KW-1133">Transmembrane helix</keyword>
<dbReference type="STRING" id="1514105.AOC36_01795"/>
<dbReference type="SMART" id="SM00382">
    <property type="entry name" value="AAA"/>
    <property type="match status" value="1"/>
</dbReference>
<keyword evidence="2" id="KW-0813">Transport</keyword>
<feature type="domain" description="ABC transmembrane type-1" evidence="11">
    <location>
        <begin position="29"/>
        <end position="308"/>
    </location>
</feature>
<accession>A0A109UGI1</accession>
<evidence type="ECO:0000256" key="1">
    <source>
        <dbReference type="ARBA" id="ARBA00004651"/>
    </source>
</evidence>
<keyword evidence="5" id="KW-0547">Nucleotide-binding</keyword>
<feature type="transmembrane region" description="Helical" evidence="9">
    <location>
        <begin position="154"/>
        <end position="182"/>
    </location>
</feature>
<dbReference type="GO" id="GO:0005524">
    <property type="term" value="F:ATP binding"/>
    <property type="evidence" value="ECO:0007669"/>
    <property type="project" value="UniProtKB-KW"/>
</dbReference>
<dbReference type="CDD" id="cd03254">
    <property type="entry name" value="ABCC_Glucan_exporter_like"/>
    <property type="match status" value="1"/>
</dbReference>
<dbReference type="InterPro" id="IPR003593">
    <property type="entry name" value="AAA+_ATPase"/>
</dbReference>
<feature type="transmembrane region" description="Helical" evidence="9">
    <location>
        <begin position="68"/>
        <end position="85"/>
    </location>
</feature>
<comment type="subcellular location">
    <subcellularLocation>
        <location evidence="1">Cell membrane</location>
        <topology evidence="1">Multi-pass membrane protein</topology>
    </subcellularLocation>
</comment>
<sequence>MSVKRPQQTKSALSRLIQYLGDYKWTVMLVAILVVISSLANVFGTFMLKPIINDTIAMHDLEGLLRKLLILGTIYFCGASASLTYTQLMVRVSQRVIANIRRDLFEHMEKLSIRYFDTHTHGEMMSSFTNDIDTVADALNSSFTMLIQSLTVTIGTMIMIVVLSWQLSIVVFAALFLMVLYVRYNSGKSREYFRKQQLSLANLNGYIEEIIEGQKVAKVFNHEHEDLKTFTKESEKVRDSAIAAATYSGRLVPMIVSISYINYSMSAVMGALFTLSGLLDVGSLTAYLVYVRQSAMPLNQLTGQINMILIALAGAERIFNILEIQPENDEGTITSDTHSWHHKGQDFPIHGDVVFDHVSFGYNSNKLILKDLSFNAKSGQKIALVGSTGAGKTTIINLLSRFYDVSKGSILIDGLNIKDIVKHDLRKEMAMVTQDTHLFSGTIMDNIRYGNLEASDEMVIEAAKLANADSFIRRLPQGYQTKIRGKADNLSQGQRQLLSIARAAVSNPHILILDEATSSIDTRTERLIERGMDALMQGRTTFVIAHRLSTVRNADSILVLEYGEIIERGPHDELLAQKGRYYQLYHGLAKLS</sequence>
<dbReference type="PROSITE" id="PS00211">
    <property type="entry name" value="ABC_TRANSPORTER_1"/>
    <property type="match status" value="1"/>
</dbReference>
<evidence type="ECO:0000313" key="12">
    <source>
        <dbReference type="EMBL" id="AMC92762.1"/>
    </source>
</evidence>
<feature type="transmembrane region" description="Helical" evidence="9">
    <location>
        <begin position="25"/>
        <end position="48"/>
    </location>
</feature>
<evidence type="ECO:0000256" key="4">
    <source>
        <dbReference type="ARBA" id="ARBA00022692"/>
    </source>
</evidence>
<feature type="domain" description="ABC transporter" evidence="10">
    <location>
        <begin position="353"/>
        <end position="587"/>
    </location>
</feature>
<evidence type="ECO:0000256" key="8">
    <source>
        <dbReference type="ARBA" id="ARBA00023136"/>
    </source>
</evidence>
<dbReference type="OrthoDB" id="9762778at2"/>
<dbReference type="Gene3D" id="1.20.1560.10">
    <property type="entry name" value="ABC transporter type 1, transmembrane domain"/>
    <property type="match status" value="1"/>
</dbReference>
<proteinExistence type="predicted"/>